<evidence type="ECO:0000313" key="4">
    <source>
        <dbReference type="Proteomes" id="UP001167796"/>
    </source>
</evidence>
<keyword evidence="1" id="KW-0732">Signal</keyword>
<keyword evidence="4" id="KW-1185">Reference proteome</keyword>
<dbReference type="Gene3D" id="2.80.10.50">
    <property type="match status" value="5"/>
</dbReference>
<gene>
    <name evidence="3" type="ORF">Q5H92_08350</name>
</gene>
<dbReference type="Pfam" id="PF18962">
    <property type="entry name" value="Por_Secre_tail"/>
    <property type="match status" value="1"/>
</dbReference>
<dbReference type="NCBIfam" id="TIGR04183">
    <property type="entry name" value="Por_Secre_tail"/>
    <property type="match status" value="1"/>
</dbReference>
<feature type="domain" description="Secretion system C-terminal sorting" evidence="2">
    <location>
        <begin position="817"/>
        <end position="893"/>
    </location>
</feature>
<evidence type="ECO:0000256" key="1">
    <source>
        <dbReference type="SAM" id="SignalP"/>
    </source>
</evidence>
<feature type="chain" id="PRO_5046588616" evidence="1">
    <location>
        <begin position="25"/>
        <end position="895"/>
    </location>
</feature>
<accession>A0ABT9A9Y2</accession>
<comment type="caution">
    <text evidence="3">The sequence shown here is derived from an EMBL/GenBank/DDBJ whole genome shotgun (WGS) entry which is preliminary data.</text>
</comment>
<name>A0ABT9A9Y2_9BACT</name>
<dbReference type="Pfam" id="PF17164">
    <property type="entry name" value="DUF5122"/>
    <property type="match status" value="11"/>
</dbReference>
<dbReference type="InterPro" id="IPR026444">
    <property type="entry name" value="Secre_tail"/>
</dbReference>
<dbReference type="EMBL" id="JAUQSX010000003">
    <property type="protein sequence ID" value="MDO7846363.1"/>
    <property type="molecule type" value="Genomic_DNA"/>
</dbReference>
<feature type="signal peptide" evidence="1">
    <location>
        <begin position="1"/>
        <end position="24"/>
    </location>
</feature>
<evidence type="ECO:0000259" key="2">
    <source>
        <dbReference type="Pfam" id="PF18962"/>
    </source>
</evidence>
<dbReference type="RefSeq" id="WP_305011050.1">
    <property type="nucleotide sequence ID" value="NZ_JAUQSX010000003.1"/>
</dbReference>
<evidence type="ECO:0000313" key="3">
    <source>
        <dbReference type="EMBL" id="MDO7846363.1"/>
    </source>
</evidence>
<proteinExistence type="predicted"/>
<reference evidence="3" key="1">
    <citation type="submission" date="2023-07" db="EMBL/GenBank/DDBJ databases">
        <authorList>
            <person name="Kim M.K."/>
        </authorList>
    </citation>
    <scope>NUCLEOTIDE SEQUENCE</scope>
    <source>
        <strain evidence="3">M29</strain>
    </source>
</reference>
<dbReference type="InterPro" id="IPR013431">
    <property type="entry name" value="Delta_60_rpt"/>
</dbReference>
<dbReference type="NCBIfam" id="TIGR02608">
    <property type="entry name" value="delta_60_rpt"/>
    <property type="match status" value="9"/>
</dbReference>
<dbReference type="SUPFAM" id="SSF101898">
    <property type="entry name" value="NHL repeat"/>
    <property type="match status" value="1"/>
</dbReference>
<organism evidence="3 4">
    <name type="scientific">Hymenobacter mellowenesis</name>
    <dbReference type="NCBI Taxonomy" id="3063995"/>
    <lineage>
        <taxon>Bacteria</taxon>
        <taxon>Pseudomonadati</taxon>
        <taxon>Bacteroidota</taxon>
        <taxon>Cytophagia</taxon>
        <taxon>Cytophagales</taxon>
        <taxon>Hymenobacteraceae</taxon>
        <taxon>Hymenobacter</taxon>
    </lineage>
</organism>
<protein>
    <submittedName>
        <fullName evidence="3">T9SS type A sorting domain-containing protein</fullName>
    </submittedName>
</protein>
<dbReference type="Proteomes" id="UP001167796">
    <property type="component" value="Unassembled WGS sequence"/>
</dbReference>
<sequence length="895" mass="92534">MLKHLSTFLLAYCGTLLASAPAFAQGAIDPTFAPTVLKTAQASIIGAYTTRTMLQQPDAKILVGGNYEYIDNQRASRLRRLNADGTPDAAFAAQTGTGPDASGNPTALALQSTNKILVGCATNATYNSVLTGNLVRLNPNGSVDATFNRGGSGFVVYGWDALALNFANNIRSLAVQPDDKILVGGNLDHYNGQAVANLLRLNADGSYDTSFNVGSLGFTSANSTGTPNSGTPEVMLVQPDGKIVVGGNFVQVNGLVANNLVRLNADGSRDNTFLSTGTNATVRALARQPDGKLLVGGYFTQVNGQASGGLVRLNADGTRDASFTPTVLSPVATATGIYKIRLRADGSMVVCGTFTACNGTARGNIARLSATGVVDAGFGPAAATTSTSTPNIVYDLVDLTSGQTLAGGTFTSIGGVPRTGLALLNGTATQVDAAFNPLIEYGGTLSSATPLNNGDIILTGNYTSINGTTLANRYYPQRLNSSGAYVGQVSINPGAYPFSGYDVLPQPDGRFYVRGYTSIATAPYTGITVLRLLASGALDTGFAPVSFAYAPNTQFAWQLVALPSGGVLFAGDFVAVNGQARPGLARVSAAGVLDAGFNPTGAPWQTATASGFYVAGVQPGGQPVVSWGDANLPFLVRLSATTGQVDNTFSIGSGASSSAGLRVYWGAQVATGGQIIINGQFTSFNGQAAPNGIARLLPNGQPDPTFTAALSCRVLQVQPDGRILGSLADTSYFAPPLFQLVRLNADGSRDATFAPVTVPQEIVYYPARVTLQPLDGKILVSGGFTSINGQLRSSLVRLDNTLLATRPAFASTPELDVFPNPAQQQATLRLPAGTASATALPVTLLDVQGRVVRRFTLPAHHTEIVLSLADVAPGVYVLQASTNAGPVRQRVVVAH</sequence>